<dbReference type="InterPro" id="IPR001789">
    <property type="entry name" value="Sig_transdc_resp-reg_receiver"/>
</dbReference>
<dbReference type="InterPro" id="IPR036890">
    <property type="entry name" value="HATPase_C_sf"/>
</dbReference>
<keyword evidence="1" id="KW-0378">Hydrolase</keyword>
<evidence type="ECO:0000256" key="1">
    <source>
        <dbReference type="ARBA" id="ARBA00022801"/>
    </source>
</evidence>
<evidence type="ECO:0000259" key="4">
    <source>
        <dbReference type="PROSITE" id="PS50110"/>
    </source>
</evidence>
<dbReference type="PANTHER" id="PTHR43156">
    <property type="entry name" value="STAGE II SPORULATION PROTEIN E-RELATED"/>
    <property type="match status" value="1"/>
</dbReference>
<keyword evidence="6" id="KW-1185">Reference proteome</keyword>
<feature type="coiled-coil region" evidence="3">
    <location>
        <begin position="117"/>
        <end position="144"/>
    </location>
</feature>
<dbReference type="PROSITE" id="PS50110">
    <property type="entry name" value="RESPONSE_REGULATORY"/>
    <property type="match status" value="1"/>
</dbReference>
<dbReference type="Gene3D" id="3.30.565.10">
    <property type="entry name" value="Histidine kinase-like ATPase, C-terminal domain"/>
    <property type="match status" value="1"/>
</dbReference>
<dbReference type="GO" id="GO:0016791">
    <property type="term" value="F:phosphatase activity"/>
    <property type="evidence" value="ECO:0007669"/>
    <property type="project" value="TreeGrafter"/>
</dbReference>
<dbReference type="SUPFAM" id="SSF52172">
    <property type="entry name" value="CheY-like"/>
    <property type="match status" value="1"/>
</dbReference>
<dbReference type="SMART" id="SM00448">
    <property type="entry name" value="REC"/>
    <property type="match status" value="1"/>
</dbReference>
<dbReference type="Pfam" id="PF00072">
    <property type="entry name" value="Response_reg"/>
    <property type="match status" value="1"/>
</dbReference>
<gene>
    <name evidence="5" type="ORF">MAIT1_01270</name>
</gene>
<dbReference type="InterPro" id="IPR036457">
    <property type="entry name" value="PPM-type-like_dom_sf"/>
</dbReference>
<comment type="caution">
    <text evidence="5">The sequence shown here is derived from an EMBL/GenBank/DDBJ whole genome shotgun (WGS) entry which is preliminary data.</text>
</comment>
<dbReference type="Gene3D" id="3.60.40.10">
    <property type="entry name" value="PPM-type phosphatase domain"/>
    <property type="match status" value="1"/>
</dbReference>
<dbReference type="SUPFAM" id="SSF55874">
    <property type="entry name" value="ATPase domain of HSP90 chaperone/DNA topoisomerase II/histidine kinase"/>
    <property type="match status" value="1"/>
</dbReference>
<sequence length="563" mass="62582">MKILIVDDDRINSTILNRLLVRDGHEVLTAFNGRDGVEAFIEHQPDLVLMDIRMPLLNGYEAARQIKQHDSDRFTPIIFLTAVTDDEGLVKCIDAGGDDFLTKPFNRVILQAKIGAMERIQQLHRILEEQKSQLEQNAQHIQQELEVGRFLFSNIISAGNLKEAPCLKHWTAAMDQFNGDLLMASYAPSGALYVMLGDFTGHGLSAAVGALPISEIFYNLTAQGYAIADLVEQMNAKLLEVLPKRMFCAACLIEVDARQKSMLIWNGGLPDIYIVDGQGRLSRQLASHNLPLGIVPFSAEDRSADLVEFEDDALVYLFSDGLNETVNADGEMFGLSRLEGLLDGATPPDQLFDHIMSTINAHRGDAKQSDDVTLLEIDLRRALVGHDQPTTAKHTRRIPPADWKIEFHFEADLLRQLDPLPTIINAISSIQAPIGHRERLFIILSELFTNALEHGLLDLDTDLKQASQGFADYYALRAERLANLKEGEIRLQIRHTGNDLAGEFHFRVEDSGSGFDPNAVYSELEGNIRHGGRGIALVKSLCTRLTYAGKGNIAEAVYTWTCD</sequence>
<keyword evidence="3" id="KW-0175">Coiled coil</keyword>
<dbReference type="Pfam" id="PF07228">
    <property type="entry name" value="SpoIIE"/>
    <property type="match status" value="1"/>
</dbReference>
<dbReference type="AlphaFoldDB" id="A0A1Y2KA13"/>
<name>A0A1Y2KA13_9PROT</name>
<evidence type="ECO:0000256" key="2">
    <source>
        <dbReference type="PROSITE-ProRule" id="PRU00169"/>
    </source>
</evidence>
<dbReference type="OrthoDB" id="9811749at2"/>
<feature type="domain" description="Response regulatory" evidence="4">
    <location>
        <begin position="2"/>
        <end position="118"/>
    </location>
</feature>
<dbReference type="Gene3D" id="3.40.50.2300">
    <property type="match status" value="1"/>
</dbReference>
<dbReference type="Proteomes" id="UP000194003">
    <property type="component" value="Unassembled WGS sequence"/>
</dbReference>
<keyword evidence="2" id="KW-0597">Phosphoprotein</keyword>
<dbReference type="InterPro" id="IPR011006">
    <property type="entry name" value="CheY-like_superfamily"/>
</dbReference>
<dbReference type="InterPro" id="IPR052016">
    <property type="entry name" value="Bact_Sigma-Reg"/>
</dbReference>
<dbReference type="EMBL" id="LVJN01000005">
    <property type="protein sequence ID" value="OSM08609.1"/>
    <property type="molecule type" value="Genomic_DNA"/>
</dbReference>
<dbReference type="InterPro" id="IPR001932">
    <property type="entry name" value="PPM-type_phosphatase-like_dom"/>
</dbReference>
<evidence type="ECO:0000313" key="5">
    <source>
        <dbReference type="EMBL" id="OSM08609.1"/>
    </source>
</evidence>
<dbReference type="PANTHER" id="PTHR43156:SF2">
    <property type="entry name" value="STAGE II SPORULATION PROTEIN E"/>
    <property type="match status" value="1"/>
</dbReference>
<dbReference type="STRING" id="1434232.MAIT1_01270"/>
<dbReference type="GO" id="GO:0000160">
    <property type="term" value="P:phosphorelay signal transduction system"/>
    <property type="evidence" value="ECO:0007669"/>
    <property type="project" value="InterPro"/>
</dbReference>
<reference evidence="5 6" key="1">
    <citation type="journal article" date="2016" name="BMC Genomics">
        <title>Combined genomic and structural analyses of a cultured magnetotactic bacterium reveals its niche adaptation to a dynamic environment.</title>
        <authorList>
            <person name="Araujo A.C."/>
            <person name="Morillo V."/>
            <person name="Cypriano J."/>
            <person name="Teixeira L.C."/>
            <person name="Leao P."/>
            <person name="Lyra S."/>
            <person name="Almeida L.G."/>
            <person name="Bazylinski D.A."/>
            <person name="Vasconcellos A.T."/>
            <person name="Abreu F."/>
            <person name="Lins U."/>
        </authorList>
    </citation>
    <scope>NUCLEOTIDE SEQUENCE [LARGE SCALE GENOMIC DNA]</scope>
    <source>
        <strain evidence="5 6">IT-1</strain>
    </source>
</reference>
<accession>A0A1Y2KA13</accession>
<protein>
    <submittedName>
        <fullName evidence="5">Putative response regulator receiver protein</fullName>
    </submittedName>
</protein>
<dbReference type="SMART" id="SM00331">
    <property type="entry name" value="PP2C_SIG"/>
    <property type="match status" value="1"/>
</dbReference>
<organism evidence="5 6">
    <name type="scientific">Magnetofaba australis IT-1</name>
    <dbReference type="NCBI Taxonomy" id="1434232"/>
    <lineage>
        <taxon>Bacteria</taxon>
        <taxon>Pseudomonadati</taxon>
        <taxon>Pseudomonadota</taxon>
        <taxon>Magnetococcia</taxon>
        <taxon>Magnetococcales</taxon>
        <taxon>Magnetococcaceae</taxon>
        <taxon>Magnetofaba</taxon>
    </lineage>
</organism>
<proteinExistence type="predicted"/>
<evidence type="ECO:0000313" key="6">
    <source>
        <dbReference type="Proteomes" id="UP000194003"/>
    </source>
</evidence>
<evidence type="ECO:0000256" key="3">
    <source>
        <dbReference type="SAM" id="Coils"/>
    </source>
</evidence>
<feature type="modified residue" description="4-aspartylphosphate" evidence="2">
    <location>
        <position position="51"/>
    </location>
</feature>
<dbReference type="InterPro" id="IPR003594">
    <property type="entry name" value="HATPase_dom"/>
</dbReference>
<dbReference type="RefSeq" id="WP_085440091.1">
    <property type="nucleotide sequence ID" value="NZ_LVJN01000005.1"/>
</dbReference>
<dbReference type="Pfam" id="PF13581">
    <property type="entry name" value="HATPase_c_2"/>
    <property type="match status" value="1"/>
</dbReference>
<dbReference type="CDD" id="cd16936">
    <property type="entry name" value="HATPase_RsbW-like"/>
    <property type="match status" value="1"/>
</dbReference>